<reference evidence="2" key="1">
    <citation type="submission" date="2021-12" db="EMBL/GenBank/DDBJ databases">
        <authorList>
            <person name="King R."/>
        </authorList>
    </citation>
    <scope>NUCLEOTIDE SEQUENCE</scope>
</reference>
<dbReference type="Gene3D" id="3.90.190.10">
    <property type="entry name" value="Protein tyrosine phosphatase superfamily"/>
    <property type="match status" value="1"/>
</dbReference>
<dbReference type="InterPro" id="IPR051029">
    <property type="entry name" value="mRNA_Capping_Enz/RNA_Phosphat"/>
</dbReference>
<evidence type="ECO:0000259" key="1">
    <source>
        <dbReference type="PROSITE" id="PS50056"/>
    </source>
</evidence>
<dbReference type="Proteomes" id="UP001154078">
    <property type="component" value="Chromosome 8"/>
</dbReference>
<gene>
    <name evidence="2" type="ORF">MELIAE_LOCUS11242</name>
</gene>
<dbReference type="GO" id="GO:0004484">
    <property type="term" value="F:mRNA guanylyltransferase activity"/>
    <property type="evidence" value="ECO:0007669"/>
    <property type="project" value="TreeGrafter"/>
</dbReference>
<evidence type="ECO:0000313" key="3">
    <source>
        <dbReference type="Proteomes" id="UP001154078"/>
    </source>
</evidence>
<dbReference type="InterPro" id="IPR029021">
    <property type="entry name" value="Prot-tyrosine_phosphatase-like"/>
</dbReference>
<accession>A0A9P0BER5</accession>
<proteinExistence type="predicted"/>
<dbReference type="PROSITE" id="PS00383">
    <property type="entry name" value="TYR_PHOSPHATASE_1"/>
    <property type="match status" value="1"/>
</dbReference>
<dbReference type="PROSITE" id="PS50056">
    <property type="entry name" value="TYR_PHOSPHATASE_2"/>
    <property type="match status" value="1"/>
</dbReference>
<dbReference type="GO" id="GO:0006370">
    <property type="term" value="P:7-methylguanosine mRNA capping"/>
    <property type="evidence" value="ECO:0007669"/>
    <property type="project" value="TreeGrafter"/>
</dbReference>
<name>A0A9P0BER5_BRAAE</name>
<dbReference type="PANTHER" id="PTHR10367:SF17">
    <property type="entry name" value="MRNA-CAPPING ENZYME"/>
    <property type="match status" value="1"/>
</dbReference>
<dbReference type="InterPro" id="IPR000340">
    <property type="entry name" value="Dual-sp_phosphatase_cat-dom"/>
</dbReference>
<protein>
    <recommendedName>
        <fullName evidence="1">Tyrosine specific protein phosphatases domain-containing protein</fullName>
    </recommendedName>
</protein>
<keyword evidence="3" id="KW-1185">Reference proteome</keyword>
<dbReference type="OrthoDB" id="200924at2759"/>
<dbReference type="EMBL" id="OV121139">
    <property type="protein sequence ID" value="CAH0561980.1"/>
    <property type="molecule type" value="Genomic_DNA"/>
</dbReference>
<feature type="domain" description="Tyrosine specific protein phosphatases" evidence="1">
    <location>
        <begin position="106"/>
        <end position="173"/>
    </location>
</feature>
<organism evidence="2 3">
    <name type="scientific">Brassicogethes aeneus</name>
    <name type="common">Rape pollen beetle</name>
    <name type="synonym">Meligethes aeneus</name>
    <dbReference type="NCBI Taxonomy" id="1431903"/>
    <lineage>
        <taxon>Eukaryota</taxon>
        <taxon>Metazoa</taxon>
        <taxon>Ecdysozoa</taxon>
        <taxon>Arthropoda</taxon>
        <taxon>Hexapoda</taxon>
        <taxon>Insecta</taxon>
        <taxon>Pterygota</taxon>
        <taxon>Neoptera</taxon>
        <taxon>Endopterygota</taxon>
        <taxon>Coleoptera</taxon>
        <taxon>Polyphaga</taxon>
        <taxon>Cucujiformia</taxon>
        <taxon>Nitidulidae</taxon>
        <taxon>Meligethinae</taxon>
        <taxon>Brassicogethes</taxon>
    </lineage>
</organism>
<dbReference type="Pfam" id="PF00782">
    <property type="entry name" value="DSPc"/>
    <property type="match status" value="1"/>
</dbReference>
<dbReference type="InterPro" id="IPR000387">
    <property type="entry name" value="Tyr_Pase_dom"/>
</dbReference>
<dbReference type="AlphaFoldDB" id="A0A9P0BER5"/>
<evidence type="ECO:0000313" key="2">
    <source>
        <dbReference type="EMBL" id="CAH0561980.1"/>
    </source>
</evidence>
<dbReference type="PANTHER" id="PTHR10367">
    <property type="entry name" value="MRNA-CAPPING ENZYME"/>
    <property type="match status" value="1"/>
</dbReference>
<sequence length="197" mass="23139">MAPKNKVPKGWLGCPNNGIRLIESKFMPLKTPLSTNFDSKLGPDDWFHPRDIFDLAKKNKVKFGLWIDLTNTDRYYLRDEIENQNCDYKKLSCQGHGTLPTFRFVNQFFHLVEKFVWNNPYSCIAIHCTHGYNRTGFLIVSFLVEKLNYYVDDAVRLFAELRPPGIYRHEYVVELFRRYGDIRDAPPPIAKPSWSKD</sequence>
<dbReference type="SUPFAM" id="SSF52799">
    <property type="entry name" value="(Phosphotyrosine protein) phosphatases II"/>
    <property type="match status" value="1"/>
</dbReference>
<dbReference type="InterPro" id="IPR016130">
    <property type="entry name" value="Tyr_Pase_AS"/>
</dbReference>